<feature type="compositionally biased region" description="Low complexity" evidence="5">
    <location>
        <begin position="455"/>
        <end position="483"/>
    </location>
</feature>
<dbReference type="Gene3D" id="2.60.40.10">
    <property type="entry name" value="Immunoglobulins"/>
    <property type="match status" value="3"/>
</dbReference>
<evidence type="ECO:0000256" key="4">
    <source>
        <dbReference type="ARBA" id="ARBA00023319"/>
    </source>
</evidence>
<evidence type="ECO:0000256" key="3">
    <source>
        <dbReference type="ARBA" id="ARBA00023180"/>
    </source>
</evidence>
<keyword evidence="6" id="KW-0812">Transmembrane</keyword>
<proteinExistence type="predicted"/>
<feature type="transmembrane region" description="Helical" evidence="6">
    <location>
        <begin position="324"/>
        <end position="347"/>
    </location>
</feature>
<keyword evidence="1 7" id="KW-0732">Signal</keyword>
<protein>
    <recommendedName>
        <fullName evidence="8">Ig-like domain-containing protein</fullName>
    </recommendedName>
</protein>
<dbReference type="PROSITE" id="PS50835">
    <property type="entry name" value="IG_LIKE"/>
    <property type="match status" value="2"/>
</dbReference>
<evidence type="ECO:0000259" key="8">
    <source>
        <dbReference type="PROSITE" id="PS50835"/>
    </source>
</evidence>
<dbReference type="InterPro" id="IPR052598">
    <property type="entry name" value="IgSF_CEA-related"/>
</dbReference>
<dbReference type="SMART" id="SM00409">
    <property type="entry name" value="IG"/>
    <property type="match status" value="3"/>
</dbReference>
<dbReference type="AlphaFoldDB" id="A0A9D3T452"/>
<evidence type="ECO:0000256" key="7">
    <source>
        <dbReference type="SAM" id="SignalP"/>
    </source>
</evidence>
<evidence type="ECO:0000256" key="5">
    <source>
        <dbReference type="SAM" id="MobiDB-lite"/>
    </source>
</evidence>
<dbReference type="Pfam" id="PF13927">
    <property type="entry name" value="Ig_3"/>
    <property type="match status" value="2"/>
</dbReference>
<accession>A0A9D3T452</accession>
<evidence type="ECO:0000256" key="6">
    <source>
        <dbReference type="SAM" id="Phobius"/>
    </source>
</evidence>
<sequence>MSLRLLPVIVLLVLAGLCPAVLSQDPVPIQFQTAPVLVQSGSEAVLTVVTVTEVLSVSWASPQGDTLGLWVGGGAVVNPVAQYQSRVTITSTQLRISATQLRDAGNYTVTVDPTATTGLSRNARSVQLRVFDAVEGVSLSFPSVAVESSNISLRCSWTRGTEVGVVWGKGGAALASDSRVKISGGVVVINPVRRGDAGDYTCTVSNLVSAQTATATLIIYYGPDRPTLDRRLQANCVGGGQAVVGQTVRLTCVSDSLPPALFSWQHNGQPVASGQPDSGVLSIQTFTTNQSGRYVCVASNAVTGRTSQQGTDVTIVETCLSGGAVAGIVIGCVLAVILIIIAIVLLLRWRNVDLRLRQGRILKPDENPQRRTPPLEPALPRPQNHTLNTLRYPDRQASAPQNPSTQRQPATRDWSPQLQAVSQNPNAVPVPGARGAAVPGSTDPQGPSAPHNPSALTQAALQAHTARTHNPVQTRAQQTRTQTPSDPQTAGHRGTTETLRDIGTPPVTPALRLLPKLTLVWVTGALWEGSCVQREMRDNVARLLSSSCYA</sequence>
<dbReference type="SMART" id="SM00408">
    <property type="entry name" value="IGc2"/>
    <property type="match status" value="2"/>
</dbReference>
<dbReference type="PANTHER" id="PTHR44337">
    <property type="entry name" value="CARCINOEMBRYONIC ANTIGEN-RELATED CELL ADHESION MOLECULE 8"/>
    <property type="match status" value="1"/>
</dbReference>
<feature type="domain" description="Ig-like" evidence="8">
    <location>
        <begin position="113"/>
        <end position="218"/>
    </location>
</feature>
<feature type="signal peptide" evidence="7">
    <location>
        <begin position="1"/>
        <end position="23"/>
    </location>
</feature>
<feature type="domain" description="Ig-like" evidence="8">
    <location>
        <begin position="226"/>
        <end position="314"/>
    </location>
</feature>
<dbReference type="InterPro" id="IPR036179">
    <property type="entry name" value="Ig-like_dom_sf"/>
</dbReference>
<keyword evidence="2" id="KW-1015">Disulfide bond</keyword>
<comment type="caution">
    <text evidence="9">The sequence shown here is derived from an EMBL/GenBank/DDBJ whole genome shotgun (WGS) entry which is preliminary data.</text>
</comment>
<evidence type="ECO:0000256" key="2">
    <source>
        <dbReference type="ARBA" id="ARBA00023157"/>
    </source>
</evidence>
<dbReference type="InterPro" id="IPR003598">
    <property type="entry name" value="Ig_sub2"/>
</dbReference>
<dbReference type="EMBL" id="JAFDVH010000010">
    <property type="protein sequence ID" value="KAG7469056.1"/>
    <property type="molecule type" value="Genomic_DNA"/>
</dbReference>
<dbReference type="Proteomes" id="UP001046870">
    <property type="component" value="Chromosome 10"/>
</dbReference>
<evidence type="ECO:0000313" key="10">
    <source>
        <dbReference type="Proteomes" id="UP001046870"/>
    </source>
</evidence>
<feature type="compositionally biased region" description="Low complexity" evidence="5">
    <location>
        <begin position="427"/>
        <end position="440"/>
    </location>
</feature>
<reference evidence="9" key="1">
    <citation type="submission" date="2021-01" db="EMBL/GenBank/DDBJ databases">
        <authorList>
            <person name="Zahm M."/>
            <person name="Roques C."/>
            <person name="Cabau C."/>
            <person name="Klopp C."/>
            <person name="Donnadieu C."/>
            <person name="Jouanno E."/>
            <person name="Lampietro C."/>
            <person name="Louis A."/>
            <person name="Herpin A."/>
            <person name="Echchiki A."/>
            <person name="Berthelot C."/>
            <person name="Parey E."/>
            <person name="Roest-Crollius H."/>
            <person name="Braasch I."/>
            <person name="Postlethwait J."/>
            <person name="Bobe J."/>
            <person name="Montfort J."/>
            <person name="Bouchez O."/>
            <person name="Begum T."/>
            <person name="Mejri S."/>
            <person name="Adams A."/>
            <person name="Chen W.-J."/>
            <person name="Guiguen Y."/>
        </authorList>
    </citation>
    <scope>NUCLEOTIDE SEQUENCE</scope>
    <source>
        <strain evidence="9">YG-15Mar2019-1</strain>
        <tissue evidence="9">Brain</tissue>
    </source>
</reference>
<evidence type="ECO:0000256" key="1">
    <source>
        <dbReference type="ARBA" id="ARBA00022729"/>
    </source>
</evidence>
<gene>
    <name evidence="9" type="ORF">MATL_G00124700</name>
</gene>
<dbReference type="PANTHER" id="PTHR44337:SF22">
    <property type="entry name" value="HEPACAM FAMILY MEMBER 2-LIKE"/>
    <property type="match status" value="1"/>
</dbReference>
<feature type="region of interest" description="Disordered" evidence="5">
    <location>
        <begin position="364"/>
        <end position="504"/>
    </location>
</feature>
<dbReference type="InterPro" id="IPR007110">
    <property type="entry name" value="Ig-like_dom"/>
</dbReference>
<dbReference type="InterPro" id="IPR013783">
    <property type="entry name" value="Ig-like_fold"/>
</dbReference>
<evidence type="ECO:0000313" key="9">
    <source>
        <dbReference type="EMBL" id="KAG7469056.1"/>
    </source>
</evidence>
<feature type="compositionally biased region" description="Polar residues" evidence="5">
    <location>
        <begin position="398"/>
        <end position="426"/>
    </location>
</feature>
<dbReference type="CDD" id="cd00096">
    <property type="entry name" value="Ig"/>
    <property type="match status" value="1"/>
</dbReference>
<dbReference type="InterPro" id="IPR003599">
    <property type="entry name" value="Ig_sub"/>
</dbReference>
<name>A0A9D3T452_MEGAT</name>
<dbReference type="OrthoDB" id="5969816at2759"/>
<feature type="chain" id="PRO_5039645606" description="Ig-like domain-containing protein" evidence="7">
    <location>
        <begin position="24"/>
        <end position="550"/>
    </location>
</feature>
<keyword evidence="6" id="KW-0472">Membrane</keyword>
<organism evidence="9 10">
    <name type="scientific">Megalops atlanticus</name>
    <name type="common">Tarpon</name>
    <name type="synonym">Clupea gigantea</name>
    <dbReference type="NCBI Taxonomy" id="7932"/>
    <lineage>
        <taxon>Eukaryota</taxon>
        <taxon>Metazoa</taxon>
        <taxon>Chordata</taxon>
        <taxon>Craniata</taxon>
        <taxon>Vertebrata</taxon>
        <taxon>Euteleostomi</taxon>
        <taxon>Actinopterygii</taxon>
        <taxon>Neopterygii</taxon>
        <taxon>Teleostei</taxon>
        <taxon>Elopiformes</taxon>
        <taxon>Megalopidae</taxon>
        <taxon>Megalops</taxon>
    </lineage>
</organism>
<keyword evidence="10" id="KW-1185">Reference proteome</keyword>
<keyword evidence="6" id="KW-1133">Transmembrane helix</keyword>
<keyword evidence="4" id="KW-0393">Immunoglobulin domain</keyword>
<keyword evidence="3" id="KW-0325">Glycoprotein</keyword>
<dbReference type="SUPFAM" id="SSF48726">
    <property type="entry name" value="Immunoglobulin"/>
    <property type="match status" value="3"/>
</dbReference>